<dbReference type="GO" id="GO:0016579">
    <property type="term" value="P:protein deubiquitination"/>
    <property type="evidence" value="ECO:0007669"/>
    <property type="project" value="TreeGrafter"/>
</dbReference>
<keyword evidence="3" id="KW-0378">Hydrolase</keyword>
<dbReference type="EMBL" id="LGTL01000016">
    <property type="protein sequence ID" value="KPA77698.1"/>
    <property type="molecule type" value="Genomic_DNA"/>
</dbReference>
<dbReference type="RefSeq" id="XP_015656137.1">
    <property type="nucleotide sequence ID" value="XM_015805524.1"/>
</dbReference>
<evidence type="ECO:0000256" key="1">
    <source>
        <dbReference type="ARBA" id="ARBA00008140"/>
    </source>
</evidence>
<evidence type="ECO:0000256" key="2">
    <source>
        <dbReference type="ARBA" id="ARBA00022670"/>
    </source>
</evidence>
<organism evidence="5 6">
    <name type="scientific">Leptomonas pyrrhocoris</name>
    <name type="common">Firebug parasite</name>
    <dbReference type="NCBI Taxonomy" id="157538"/>
    <lineage>
        <taxon>Eukaryota</taxon>
        <taxon>Discoba</taxon>
        <taxon>Euglenozoa</taxon>
        <taxon>Kinetoplastea</taxon>
        <taxon>Metakinetoplastina</taxon>
        <taxon>Trypanosomatida</taxon>
        <taxon>Trypanosomatidae</taxon>
        <taxon>Leishmaniinae</taxon>
        <taxon>Leptomonas</taxon>
    </lineage>
</organism>
<dbReference type="RefSeq" id="XP_015656136.1">
    <property type="nucleotide sequence ID" value="XM_015805523.1"/>
</dbReference>
<dbReference type="SMART" id="SM01179">
    <property type="entry name" value="DUF862"/>
    <property type="match status" value="1"/>
</dbReference>
<dbReference type="InterPro" id="IPR042266">
    <property type="entry name" value="PPPDE_sf"/>
</dbReference>
<dbReference type="EMBL" id="LGTL01000016">
    <property type="protein sequence ID" value="KPA77697.1"/>
    <property type="molecule type" value="Genomic_DNA"/>
</dbReference>
<dbReference type="Gene3D" id="3.90.1720.30">
    <property type="entry name" value="PPPDE domains"/>
    <property type="match status" value="1"/>
</dbReference>
<dbReference type="GO" id="GO:0101005">
    <property type="term" value="F:deubiquitinase activity"/>
    <property type="evidence" value="ECO:0007669"/>
    <property type="project" value="TreeGrafter"/>
</dbReference>
<dbReference type="VEuPathDB" id="TriTrypDB:LpyrH10_16_2080"/>
<dbReference type="GO" id="GO:0006508">
    <property type="term" value="P:proteolysis"/>
    <property type="evidence" value="ECO:0007669"/>
    <property type="project" value="UniProtKB-KW"/>
</dbReference>
<accession>A0A0N0DTP4</accession>
<dbReference type="Proteomes" id="UP000037923">
    <property type="component" value="Unassembled WGS sequence"/>
</dbReference>
<keyword evidence="2" id="KW-0645">Protease</keyword>
<dbReference type="PANTHER" id="PTHR12378:SF80">
    <property type="entry name" value="IP06716P-RELATED"/>
    <property type="match status" value="1"/>
</dbReference>
<evidence type="ECO:0000313" key="6">
    <source>
        <dbReference type="Proteomes" id="UP000037923"/>
    </source>
</evidence>
<evidence type="ECO:0000313" key="5">
    <source>
        <dbReference type="EMBL" id="KPA77698.1"/>
    </source>
</evidence>
<gene>
    <name evidence="5" type="ORF">ABB37_07026</name>
</gene>
<keyword evidence="6" id="KW-1185">Reference proteome</keyword>
<dbReference type="RefSeq" id="XP_015656135.1">
    <property type="nucleotide sequence ID" value="XM_015805522.1"/>
</dbReference>
<proteinExistence type="inferred from homology"/>
<feature type="domain" description="PPPDE" evidence="4">
    <location>
        <begin position="41"/>
        <end position="224"/>
    </location>
</feature>
<dbReference type="OMA" id="HIFREQF"/>
<reference evidence="5 6" key="1">
    <citation type="submission" date="2015-07" db="EMBL/GenBank/DDBJ databases">
        <title>High-quality genome of monoxenous trypanosomatid Leptomonas pyrrhocoris.</title>
        <authorList>
            <person name="Flegontov P."/>
            <person name="Butenko A."/>
            <person name="Firsov S."/>
            <person name="Vlcek C."/>
            <person name="Logacheva M.D."/>
            <person name="Field M."/>
            <person name="Filatov D."/>
            <person name="Flegontova O."/>
            <person name="Gerasimov E."/>
            <person name="Jackson A.P."/>
            <person name="Kelly S."/>
            <person name="Opperdoes F."/>
            <person name="O'Reilly A."/>
            <person name="Votypka J."/>
            <person name="Yurchenko V."/>
            <person name="Lukes J."/>
        </authorList>
    </citation>
    <scope>NUCLEOTIDE SEQUENCE [LARGE SCALE GENOMIC DNA]</scope>
    <source>
        <strain evidence="5">H10</strain>
    </source>
</reference>
<evidence type="ECO:0000259" key="4">
    <source>
        <dbReference type="PROSITE" id="PS51858"/>
    </source>
</evidence>
<dbReference type="InterPro" id="IPR008580">
    <property type="entry name" value="PPPDE_dom"/>
</dbReference>
<dbReference type="PROSITE" id="PS51858">
    <property type="entry name" value="PPPDE"/>
    <property type="match status" value="1"/>
</dbReference>
<dbReference type="EMBL" id="LGTL01000016">
    <property type="protein sequence ID" value="KPA77695.1"/>
    <property type="molecule type" value="Genomic_DNA"/>
</dbReference>
<dbReference type="EMBL" id="LGTL01000016">
    <property type="protein sequence ID" value="KPA77696.1"/>
    <property type="molecule type" value="Genomic_DNA"/>
</dbReference>
<name>A0A0N0DTP4_LEPPY</name>
<protein>
    <recommendedName>
        <fullName evidence="4">PPPDE domain-containing protein</fullName>
    </recommendedName>
</protein>
<dbReference type="RefSeq" id="XP_015656134.1">
    <property type="nucleotide sequence ID" value="XM_015805521.1"/>
</dbReference>
<dbReference type="AlphaFoldDB" id="A0A0N0DTP4"/>
<comment type="similarity">
    <text evidence="1">Belongs to the DeSI family.</text>
</comment>
<dbReference type="Pfam" id="PF05903">
    <property type="entry name" value="Peptidase_C97"/>
    <property type="match status" value="1"/>
</dbReference>
<comment type="caution">
    <text evidence="5">The sequence shown here is derived from an EMBL/GenBank/DDBJ whole genome shotgun (WGS) entry which is preliminary data.</text>
</comment>
<sequence length="224" mass="25172">MSLCPTNAGTAAISSAEISHVGDTTAPFVASDPCDGPKQLNAVFLNVYDVIGANGWLWYVGLGVHHVGIQVYDDEYQYGRCEEGTGVAMVEPRHSQGQVFREQLYLGQTNLSSAAVKELVEAFRQKDSWQGKQYHLIKHNCIDFVQELSRALLSPEVRVAQMRRANRITYESWPTETVEVEGRKYTVPVLIPPHIDRLCRHAKAYLPEWALQNLDNMDNPFPQA</sequence>
<dbReference type="OrthoDB" id="412286at2759"/>
<evidence type="ECO:0000256" key="3">
    <source>
        <dbReference type="ARBA" id="ARBA00022801"/>
    </source>
</evidence>
<dbReference type="PANTHER" id="PTHR12378">
    <property type="entry name" value="DESUMOYLATING ISOPEPTIDASE"/>
    <property type="match status" value="1"/>
</dbReference>
<dbReference type="GeneID" id="26907312"/>